<dbReference type="GO" id="GO:0005524">
    <property type="term" value="F:ATP binding"/>
    <property type="evidence" value="ECO:0007669"/>
    <property type="project" value="UniProtKB-KW"/>
</dbReference>
<keyword evidence="8" id="KW-1185">Reference proteome</keyword>
<dbReference type="Proteomes" id="UP000070501">
    <property type="component" value="Unassembled WGS sequence"/>
</dbReference>
<protein>
    <submittedName>
        <fullName evidence="7">Kinase-like domain-containing protein</fullName>
    </submittedName>
</protein>
<dbReference type="SMART" id="SM00220">
    <property type="entry name" value="S_TKc"/>
    <property type="match status" value="1"/>
</dbReference>
<keyword evidence="4 7" id="KW-0418">Kinase</keyword>
<evidence type="ECO:0000256" key="2">
    <source>
        <dbReference type="ARBA" id="ARBA00022679"/>
    </source>
</evidence>
<evidence type="ECO:0000259" key="6">
    <source>
        <dbReference type="PROSITE" id="PS50011"/>
    </source>
</evidence>
<evidence type="ECO:0000256" key="3">
    <source>
        <dbReference type="ARBA" id="ARBA00022741"/>
    </source>
</evidence>
<evidence type="ECO:0000313" key="8">
    <source>
        <dbReference type="Proteomes" id="UP000070501"/>
    </source>
</evidence>
<dbReference type="PANTHER" id="PTHR45646">
    <property type="entry name" value="SERINE/THREONINE-PROTEIN KINASE DOA-RELATED"/>
    <property type="match status" value="1"/>
</dbReference>
<dbReference type="AlphaFoldDB" id="A0A136J9A3"/>
<dbReference type="InterPro" id="IPR000719">
    <property type="entry name" value="Prot_kinase_dom"/>
</dbReference>
<evidence type="ECO:0000256" key="5">
    <source>
        <dbReference type="ARBA" id="ARBA00022840"/>
    </source>
</evidence>
<dbReference type="PANTHER" id="PTHR45646:SF11">
    <property type="entry name" value="SERINE_THREONINE-PROTEIN KINASE DOA"/>
    <property type="match status" value="1"/>
</dbReference>
<dbReference type="Gene3D" id="1.10.510.10">
    <property type="entry name" value="Transferase(Phosphotransferase) domain 1"/>
    <property type="match status" value="1"/>
</dbReference>
<dbReference type="GO" id="GO:0043484">
    <property type="term" value="P:regulation of RNA splicing"/>
    <property type="evidence" value="ECO:0007669"/>
    <property type="project" value="TreeGrafter"/>
</dbReference>
<reference evidence="8" key="1">
    <citation type="submission" date="2016-02" db="EMBL/GenBank/DDBJ databases">
        <title>Draft genome sequence of Microdochium bolleyi, a fungal endophyte of beachgrass.</title>
        <authorList>
            <consortium name="DOE Joint Genome Institute"/>
            <person name="David A.S."/>
            <person name="May G."/>
            <person name="Haridas S."/>
            <person name="Lim J."/>
            <person name="Wang M."/>
            <person name="Labutti K."/>
            <person name="Lipzen A."/>
            <person name="Barry K."/>
            <person name="Grigoriev I.V."/>
        </authorList>
    </citation>
    <scope>NUCLEOTIDE SEQUENCE [LARGE SCALE GENOMIC DNA]</scope>
    <source>
        <strain evidence="8">J235TASD1</strain>
    </source>
</reference>
<keyword evidence="1" id="KW-0723">Serine/threonine-protein kinase</keyword>
<keyword evidence="3" id="KW-0547">Nucleotide-binding</keyword>
<keyword evidence="2" id="KW-0808">Transferase</keyword>
<evidence type="ECO:0000256" key="1">
    <source>
        <dbReference type="ARBA" id="ARBA00022527"/>
    </source>
</evidence>
<dbReference type="Pfam" id="PF00069">
    <property type="entry name" value="Pkinase"/>
    <property type="match status" value="1"/>
</dbReference>
<organism evidence="7 8">
    <name type="scientific">Microdochium bolleyi</name>
    <dbReference type="NCBI Taxonomy" id="196109"/>
    <lineage>
        <taxon>Eukaryota</taxon>
        <taxon>Fungi</taxon>
        <taxon>Dikarya</taxon>
        <taxon>Ascomycota</taxon>
        <taxon>Pezizomycotina</taxon>
        <taxon>Sordariomycetes</taxon>
        <taxon>Xylariomycetidae</taxon>
        <taxon>Xylariales</taxon>
        <taxon>Microdochiaceae</taxon>
        <taxon>Microdochium</taxon>
    </lineage>
</organism>
<dbReference type="InterPro" id="IPR011009">
    <property type="entry name" value="Kinase-like_dom_sf"/>
</dbReference>
<dbReference type="PROSITE" id="PS50011">
    <property type="entry name" value="PROTEIN_KINASE_DOM"/>
    <property type="match status" value="1"/>
</dbReference>
<evidence type="ECO:0000313" key="7">
    <source>
        <dbReference type="EMBL" id="KXJ93735.1"/>
    </source>
</evidence>
<gene>
    <name evidence="7" type="ORF">Micbo1qcDRAFT_158602</name>
</gene>
<dbReference type="Gene3D" id="3.30.200.20">
    <property type="entry name" value="Phosphorylase Kinase, domain 1"/>
    <property type="match status" value="1"/>
</dbReference>
<dbReference type="EMBL" id="KQ964247">
    <property type="protein sequence ID" value="KXJ93735.1"/>
    <property type="molecule type" value="Genomic_DNA"/>
</dbReference>
<sequence length="418" mass="46559">MSRTTTLAVTTQSTSVMSFMTASTRSSGNWATVPTRRSGWRGTSSRHDRYVALKVLVSAESVSTTESRILHHLLQAAPVEAANFTTQLLDEFTHDGPNGTHRCLAFEPMGPSVNTMVEELPQFKPPRWEMKVRYPPAMAKSILRQALQGLEFLHKNNVAHGGFQPGNMLFALQNLDTQPEDALRQDSQDKTSISAPVQRLDGKQDRWAPRYLCVAQPLALFASHLGGAYFIPDPPAEIVTPLGLRAPELLLKEERNPTLDIWSFGCLVFELITGTPLLCIPYSEGLERDDYVIQLTARLGPLPDHLFQAWPNSSLYYTPEGELYNSELGGVPDGSTEPLLLEQETMEECFDQAEPDVDDAEALQIKGLIRRILKYGPSERPSAAGILLDPWFYCETETVACHGTDMKVEEQNLMKARN</sequence>
<dbReference type="GO" id="GO:0005634">
    <property type="term" value="C:nucleus"/>
    <property type="evidence" value="ECO:0007669"/>
    <property type="project" value="TreeGrafter"/>
</dbReference>
<dbReference type="GO" id="GO:0004674">
    <property type="term" value="F:protein serine/threonine kinase activity"/>
    <property type="evidence" value="ECO:0007669"/>
    <property type="project" value="UniProtKB-KW"/>
</dbReference>
<dbReference type="InParanoid" id="A0A136J9A3"/>
<accession>A0A136J9A3</accession>
<keyword evidence="5" id="KW-0067">ATP-binding</keyword>
<dbReference type="InterPro" id="IPR051175">
    <property type="entry name" value="CLK_kinases"/>
</dbReference>
<dbReference type="OrthoDB" id="5979581at2759"/>
<proteinExistence type="predicted"/>
<evidence type="ECO:0000256" key="4">
    <source>
        <dbReference type="ARBA" id="ARBA00022777"/>
    </source>
</evidence>
<dbReference type="SUPFAM" id="SSF56112">
    <property type="entry name" value="Protein kinase-like (PK-like)"/>
    <property type="match status" value="1"/>
</dbReference>
<feature type="domain" description="Protein kinase" evidence="6">
    <location>
        <begin position="19"/>
        <end position="392"/>
    </location>
</feature>
<name>A0A136J9A3_9PEZI</name>
<dbReference type="STRING" id="196109.A0A136J9A3"/>